<dbReference type="EMBL" id="CP084506">
    <property type="protein sequence ID" value="UCQ00318.1"/>
    <property type="molecule type" value="Genomic_DNA"/>
</dbReference>
<sequence>MFHCPQCGASSRKRTSRYMNEERTIKKTYYQCNNLTCGACFYSIENVIGLVGRNKKAAKEIPWEDFPASHRGRDQLPLELDKA</sequence>
<reference evidence="1" key="1">
    <citation type="submission" date="2021-09" db="EMBL/GenBank/DDBJ databases">
        <title>Comparative genomics of Edwardsiella genus reveals species-based diversity.</title>
        <authorList>
            <person name="Tekedar H.C."/>
            <person name="Kumru S."/>
            <person name="Waldbieser G.C."/>
            <person name="Reichley S.R."/>
            <person name="Lawrence M.L."/>
            <person name="Griffin M.J."/>
        </authorList>
    </citation>
    <scope>NUCLEOTIDE SEQUENCE</scope>
    <source>
        <strain evidence="1">ATCC 15947</strain>
    </source>
</reference>
<organism evidence="1 2">
    <name type="scientific">Edwardsiella tarda ATCC 15947 = NBRC 105688</name>
    <dbReference type="NCBI Taxonomy" id="667121"/>
    <lineage>
        <taxon>Bacteria</taxon>
        <taxon>Pseudomonadati</taxon>
        <taxon>Pseudomonadota</taxon>
        <taxon>Gammaproteobacteria</taxon>
        <taxon>Enterobacterales</taxon>
        <taxon>Hafniaceae</taxon>
        <taxon>Edwardsiella</taxon>
    </lineage>
</organism>
<name>A0AC61THU6_EDWTA</name>
<proteinExistence type="predicted"/>
<accession>A0AC61THU6</accession>
<dbReference type="Proteomes" id="UP000245918">
    <property type="component" value="Chromosome"/>
</dbReference>
<protein>
    <submittedName>
        <fullName evidence="1">Ogr/Delta-like zinc finger family protein</fullName>
    </submittedName>
</protein>
<evidence type="ECO:0000313" key="2">
    <source>
        <dbReference type="Proteomes" id="UP000245918"/>
    </source>
</evidence>
<gene>
    <name evidence="1" type="ORF">DCL27_00450</name>
</gene>
<evidence type="ECO:0000313" key="1">
    <source>
        <dbReference type="EMBL" id="UCQ00318.1"/>
    </source>
</evidence>
<keyword evidence="2" id="KW-1185">Reference proteome</keyword>